<dbReference type="RefSeq" id="WP_406857912.1">
    <property type="nucleotide sequence ID" value="NZ_CP157484.1"/>
</dbReference>
<dbReference type="AlphaFoldDB" id="A0AAU7JLK9"/>
<evidence type="ECO:0000313" key="7">
    <source>
        <dbReference type="EMBL" id="XBO41060.1"/>
    </source>
</evidence>
<dbReference type="GO" id="GO:0005524">
    <property type="term" value="F:ATP binding"/>
    <property type="evidence" value="ECO:0007669"/>
    <property type="project" value="UniProtKB-KW"/>
</dbReference>
<dbReference type="InterPro" id="IPR017871">
    <property type="entry name" value="ABC_transporter-like_CS"/>
</dbReference>
<dbReference type="InterPro" id="IPR003439">
    <property type="entry name" value="ABC_transporter-like_ATP-bd"/>
</dbReference>
<evidence type="ECO:0000256" key="1">
    <source>
        <dbReference type="ARBA" id="ARBA00005417"/>
    </source>
</evidence>
<dbReference type="InterPro" id="IPR052156">
    <property type="entry name" value="BCAA_Transport_ATP-bd_LivF"/>
</dbReference>
<evidence type="ECO:0000259" key="6">
    <source>
        <dbReference type="PROSITE" id="PS50893"/>
    </source>
</evidence>
<keyword evidence="3" id="KW-0547">Nucleotide-binding</keyword>
<evidence type="ECO:0000256" key="3">
    <source>
        <dbReference type="ARBA" id="ARBA00022741"/>
    </source>
</evidence>
<dbReference type="Gene3D" id="3.40.50.300">
    <property type="entry name" value="P-loop containing nucleotide triphosphate hydrolases"/>
    <property type="match status" value="1"/>
</dbReference>
<proteinExistence type="inferred from homology"/>
<dbReference type="InterPro" id="IPR003593">
    <property type="entry name" value="AAA+_ATPase"/>
</dbReference>
<dbReference type="InterPro" id="IPR027417">
    <property type="entry name" value="P-loop_NTPase"/>
</dbReference>
<dbReference type="SMART" id="SM00382">
    <property type="entry name" value="AAA"/>
    <property type="match status" value="1"/>
</dbReference>
<keyword evidence="4 7" id="KW-0067">ATP-binding</keyword>
<evidence type="ECO:0000256" key="5">
    <source>
        <dbReference type="ARBA" id="ARBA00022970"/>
    </source>
</evidence>
<protein>
    <submittedName>
        <fullName evidence="7">ABC transporter ATP-binding protein</fullName>
    </submittedName>
</protein>
<reference evidence="7" key="1">
    <citation type="submission" date="2024-05" db="EMBL/GenBank/DDBJ databases">
        <authorList>
            <person name="Kim S."/>
            <person name="Heo J."/>
            <person name="Choi H."/>
            <person name="Choi Y."/>
            <person name="Kwon S.-W."/>
            <person name="Kim Y."/>
        </authorList>
    </citation>
    <scope>NUCLEOTIDE SEQUENCE</scope>
    <source>
        <strain evidence="7">KACC 23698</strain>
    </source>
</reference>
<dbReference type="EMBL" id="CP157484">
    <property type="protein sequence ID" value="XBO41060.1"/>
    <property type="molecule type" value="Genomic_DNA"/>
</dbReference>
<dbReference type="PANTHER" id="PTHR43820">
    <property type="entry name" value="HIGH-AFFINITY BRANCHED-CHAIN AMINO ACID TRANSPORT ATP-BINDING PROTEIN LIVF"/>
    <property type="match status" value="1"/>
</dbReference>
<dbReference type="SUPFAM" id="SSF52540">
    <property type="entry name" value="P-loop containing nucleoside triphosphate hydrolases"/>
    <property type="match status" value="1"/>
</dbReference>
<dbReference type="PANTHER" id="PTHR43820:SF6">
    <property type="entry name" value="ABC TRANSPORTER ATP-BINDING PROTEIN"/>
    <property type="match status" value="1"/>
</dbReference>
<dbReference type="GO" id="GO:0016887">
    <property type="term" value="F:ATP hydrolysis activity"/>
    <property type="evidence" value="ECO:0007669"/>
    <property type="project" value="InterPro"/>
</dbReference>
<keyword evidence="5" id="KW-0029">Amino-acid transport</keyword>
<dbReference type="PROSITE" id="PS00211">
    <property type="entry name" value="ABC_TRANSPORTER_1"/>
    <property type="match status" value="1"/>
</dbReference>
<feature type="domain" description="ABC transporter" evidence="6">
    <location>
        <begin position="11"/>
        <end position="243"/>
    </location>
</feature>
<dbReference type="Pfam" id="PF00005">
    <property type="entry name" value="ABC_tran"/>
    <property type="match status" value="1"/>
</dbReference>
<dbReference type="PROSITE" id="PS50893">
    <property type="entry name" value="ABC_TRANSPORTER_2"/>
    <property type="match status" value="1"/>
</dbReference>
<comment type="similarity">
    <text evidence="1">Belongs to the ABC transporter superfamily.</text>
</comment>
<dbReference type="GO" id="GO:0015807">
    <property type="term" value="P:L-amino acid transport"/>
    <property type="evidence" value="ECO:0007669"/>
    <property type="project" value="TreeGrafter"/>
</dbReference>
<evidence type="ECO:0000256" key="4">
    <source>
        <dbReference type="ARBA" id="ARBA00022840"/>
    </source>
</evidence>
<organism evidence="7">
    <name type="scientific">Alsobacter sp. KACC 23698</name>
    <dbReference type="NCBI Taxonomy" id="3149229"/>
    <lineage>
        <taxon>Bacteria</taxon>
        <taxon>Pseudomonadati</taxon>
        <taxon>Pseudomonadota</taxon>
        <taxon>Alphaproteobacteria</taxon>
        <taxon>Hyphomicrobiales</taxon>
        <taxon>Alsobacteraceae</taxon>
        <taxon>Alsobacter</taxon>
    </lineage>
</organism>
<sequence>MEQAGAPHPILELDGVVAGYGQMTILNGTTFSVPRATITTVIGPNGAGKSTVFKTVFGLLKARAGVVRFDGTDVTNWTPRALLERGVCYVPQGRNIFPELSVRHNLELGGISAARGVDIDARIEEAMQRFPVLRRKANQQASTMSGGEQKLLEIVRGLLLDPKLVLIDEPSIGLSPLMVQETFDILKDLRAKGVSVLMVEQNARSALEISDFGVVLELGQTRIMDKAASVLADPRIGALFLGGSIEAAA</sequence>
<accession>A0AAU7JLK9</accession>
<dbReference type="GO" id="GO:0015658">
    <property type="term" value="F:branched-chain amino acid transmembrane transporter activity"/>
    <property type="evidence" value="ECO:0007669"/>
    <property type="project" value="TreeGrafter"/>
</dbReference>
<name>A0AAU7JLK9_9HYPH</name>
<keyword evidence="2" id="KW-0813">Transport</keyword>
<evidence type="ECO:0000256" key="2">
    <source>
        <dbReference type="ARBA" id="ARBA00022448"/>
    </source>
</evidence>
<gene>
    <name evidence="7" type="ORF">ABEG18_09950</name>
</gene>
<dbReference type="CDD" id="cd03224">
    <property type="entry name" value="ABC_TM1139_LivF_branched"/>
    <property type="match status" value="1"/>
</dbReference>